<proteinExistence type="predicted"/>
<evidence type="ECO:0000256" key="1">
    <source>
        <dbReference type="SAM" id="MobiDB-lite"/>
    </source>
</evidence>
<dbReference type="AlphaFoldDB" id="A0A3S5CTE2"/>
<evidence type="ECO:0000313" key="3">
    <source>
        <dbReference type="Proteomes" id="UP000784294"/>
    </source>
</evidence>
<dbReference type="EMBL" id="CAAALY010249593">
    <property type="protein sequence ID" value="VEL35335.1"/>
    <property type="molecule type" value="Genomic_DNA"/>
</dbReference>
<dbReference type="Proteomes" id="UP000784294">
    <property type="component" value="Unassembled WGS sequence"/>
</dbReference>
<evidence type="ECO:0000313" key="2">
    <source>
        <dbReference type="EMBL" id="VEL35335.1"/>
    </source>
</evidence>
<gene>
    <name evidence="2" type="ORF">PXEA_LOCUS28775</name>
</gene>
<protein>
    <submittedName>
        <fullName evidence="2">Uncharacterized protein</fullName>
    </submittedName>
</protein>
<reference evidence="2" key="1">
    <citation type="submission" date="2018-11" db="EMBL/GenBank/DDBJ databases">
        <authorList>
            <consortium name="Pathogen Informatics"/>
        </authorList>
    </citation>
    <scope>NUCLEOTIDE SEQUENCE</scope>
</reference>
<feature type="region of interest" description="Disordered" evidence="1">
    <location>
        <begin position="42"/>
        <end position="69"/>
    </location>
</feature>
<sequence length="69" mass="7781">MSCVLRLTKRRPFVNVRSEGDQQVWPQLSRLSRHTHCISQAAPANPLSWPPLNRLETSSPVPNGAGRYD</sequence>
<organism evidence="2 3">
    <name type="scientific">Protopolystoma xenopodis</name>
    <dbReference type="NCBI Taxonomy" id="117903"/>
    <lineage>
        <taxon>Eukaryota</taxon>
        <taxon>Metazoa</taxon>
        <taxon>Spiralia</taxon>
        <taxon>Lophotrochozoa</taxon>
        <taxon>Platyhelminthes</taxon>
        <taxon>Monogenea</taxon>
        <taxon>Polyopisthocotylea</taxon>
        <taxon>Polystomatidea</taxon>
        <taxon>Polystomatidae</taxon>
        <taxon>Protopolystoma</taxon>
    </lineage>
</organism>
<keyword evidence="3" id="KW-1185">Reference proteome</keyword>
<name>A0A3S5CTE2_9PLAT</name>
<comment type="caution">
    <text evidence="2">The sequence shown here is derived from an EMBL/GenBank/DDBJ whole genome shotgun (WGS) entry which is preliminary data.</text>
</comment>
<accession>A0A3S5CTE2</accession>